<evidence type="ECO:0000313" key="2">
    <source>
        <dbReference type="Proteomes" id="UP000054477"/>
    </source>
</evidence>
<dbReference type="AlphaFoldDB" id="A0A0C9WXB2"/>
<reference evidence="1 2" key="1">
    <citation type="submission" date="2014-04" db="EMBL/GenBank/DDBJ databases">
        <authorList>
            <consortium name="DOE Joint Genome Institute"/>
            <person name="Kuo A."/>
            <person name="Kohler A."/>
            <person name="Nagy L.G."/>
            <person name="Floudas D."/>
            <person name="Copeland A."/>
            <person name="Barry K.W."/>
            <person name="Cichocki N."/>
            <person name="Veneault-Fourrey C."/>
            <person name="LaButti K."/>
            <person name="Lindquist E.A."/>
            <person name="Lipzen A."/>
            <person name="Lundell T."/>
            <person name="Morin E."/>
            <person name="Murat C."/>
            <person name="Sun H."/>
            <person name="Tunlid A."/>
            <person name="Henrissat B."/>
            <person name="Grigoriev I.V."/>
            <person name="Hibbett D.S."/>
            <person name="Martin F."/>
            <person name="Nordberg H.P."/>
            <person name="Cantor M.N."/>
            <person name="Hua S.X."/>
        </authorList>
    </citation>
    <scope>NUCLEOTIDE SEQUENCE [LARGE SCALE GENOMIC DNA]</scope>
    <source>
        <strain evidence="1 2">LaAM-08-1</strain>
    </source>
</reference>
<dbReference type="Proteomes" id="UP000054477">
    <property type="component" value="Unassembled WGS sequence"/>
</dbReference>
<proteinExistence type="predicted"/>
<dbReference type="EMBL" id="KN838842">
    <property type="protein sequence ID" value="KIJ93473.1"/>
    <property type="molecule type" value="Genomic_DNA"/>
</dbReference>
<protein>
    <submittedName>
        <fullName evidence="1">Uncharacterized protein</fullName>
    </submittedName>
</protein>
<name>A0A0C9WXB2_9AGAR</name>
<sequence>MRPAYSSSGEYAELRHRFGGKGSADLATSSHPFHFIKTCTYVGRFNGIPRIATALGRCT</sequence>
<evidence type="ECO:0000313" key="1">
    <source>
        <dbReference type="EMBL" id="KIJ93473.1"/>
    </source>
</evidence>
<gene>
    <name evidence="1" type="ORF">K443DRAFT_397303</name>
</gene>
<keyword evidence="2" id="KW-1185">Reference proteome</keyword>
<accession>A0A0C9WXB2</accession>
<organism evidence="1 2">
    <name type="scientific">Laccaria amethystina LaAM-08-1</name>
    <dbReference type="NCBI Taxonomy" id="1095629"/>
    <lineage>
        <taxon>Eukaryota</taxon>
        <taxon>Fungi</taxon>
        <taxon>Dikarya</taxon>
        <taxon>Basidiomycota</taxon>
        <taxon>Agaricomycotina</taxon>
        <taxon>Agaricomycetes</taxon>
        <taxon>Agaricomycetidae</taxon>
        <taxon>Agaricales</taxon>
        <taxon>Agaricineae</taxon>
        <taxon>Hydnangiaceae</taxon>
        <taxon>Laccaria</taxon>
    </lineage>
</organism>
<dbReference type="HOGENOM" id="CLU_2961156_0_0_1"/>
<reference evidence="2" key="2">
    <citation type="submission" date="2015-01" db="EMBL/GenBank/DDBJ databases">
        <title>Evolutionary Origins and Diversification of the Mycorrhizal Mutualists.</title>
        <authorList>
            <consortium name="DOE Joint Genome Institute"/>
            <consortium name="Mycorrhizal Genomics Consortium"/>
            <person name="Kohler A."/>
            <person name="Kuo A."/>
            <person name="Nagy L.G."/>
            <person name="Floudas D."/>
            <person name="Copeland A."/>
            <person name="Barry K.W."/>
            <person name="Cichocki N."/>
            <person name="Veneault-Fourrey C."/>
            <person name="LaButti K."/>
            <person name="Lindquist E.A."/>
            <person name="Lipzen A."/>
            <person name="Lundell T."/>
            <person name="Morin E."/>
            <person name="Murat C."/>
            <person name="Riley R."/>
            <person name="Ohm R."/>
            <person name="Sun H."/>
            <person name="Tunlid A."/>
            <person name="Henrissat B."/>
            <person name="Grigoriev I.V."/>
            <person name="Hibbett D.S."/>
            <person name="Martin F."/>
        </authorList>
    </citation>
    <scope>NUCLEOTIDE SEQUENCE [LARGE SCALE GENOMIC DNA]</scope>
    <source>
        <strain evidence="2">LaAM-08-1</strain>
    </source>
</reference>